<feature type="transmembrane region" description="Helical" evidence="2">
    <location>
        <begin position="180"/>
        <end position="201"/>
    </location>
</feature>
<feature type="region of interest" description="Disordered" evidence="1">
    <location>
        <begin position="31"/>
        <end position="103"/>
    </location>
</feature>
<accession>A0A8J5SZU0</accession>
<keyword evidence="2" id="KW-0812">Transmembrane</keyword>
<dbReference type="OrthoDB" id="681927at2759"/>
<protein>
    <submittedName>
        <fullName evidence="3">Uncharacterized protein</fullName>
    </submittedName>
</protein>
<sequence length="318" mass="35511">MKISEGPIEGVEDFAVVHFVMDLYLALSERNKPSNEQKLEVEDFKEKRMRNEVAGDQDGKTGGPSLKKVQRGRNPSIRPRSKKKLADNHEDEAVKDYGDKEFDPKGDNVDEDFCAPVCGKSIAIKPLVPKILGILNGTKKVNHSKDIDVVMKEKFTNKGRGKNMADTMKQMQTGENKDDFIVTFMLVILALYLALGTNLCVNREYLPVLKHSKGIKEFNWCDHVTDFLVEGIKELRACKKENVNAKGFMYIVNNADKKANSSASDVTEVAASTIDSMLHEVGKIGIGAIADAVLQDDDEKNEGNNSKDQWMRDDDRDA</sequence>
<feature type="compositionally biased region" description="Basic and acidic residues" evidence="1">
    <location>
        <begin position="31"/>
        <end position="59"/>
    </location>
</feature>
<evidence type="ECO:0000256" key="2">
    <source>
        <dbReference type="SAM" id="Phobius"/>
    </source>
</evidence>
<reference evidence="3" key="2">
    <citation type="submission" date="2021-02" db="EMBL/GenBank/DDBJ databases">
        <authorList>
            <person name="Kimball J.A."/>
            <person name="Haas M.W."/>
            <person name="Macchietto M."/>
            <person name="Kono T."/>
            <person name="Duquette J."/>
            <person name="Shao M."/>
        </authorList>
    </citation>
    <scope>NUCLEOTIDE SEQUENCE</scope>
    <source>
        <tissue evidence="3">Fresh leaf tissue</tissue>
    </source>
</reference>
<keyword evidence="4" id="KW-1185">Reference proteome</keyword>
<reference evidence="3" key="1">
    <citation type="journal article" date="2021" name="bioRxiv">
        <title>Whole Genome Assembly and Annotation of Northern Wild Rice, Zizania palustris L., Supports a Whole Genome Duplication in the Zizania Genus.</title>
        <authorList>
            <person name="Haas M."/>
            <person name="Kono T."/>
            <person name="Macchietto M."/>
            <person name="Millas R."/>
            <person name="McGilp L."/>
            <person name="Shao M."/>
            <person name="Duquette J."/>
            <person name="Hirsch C.N."/>
            <person name="Kimball J."/>
        </authorList>
    </citation>
    <scope>NUCLEOTIDE SEQUENCE</scope>
    <source>
        <tissue evidence="3">Fresh leaf tissue</tissue>
    </source>
</reference>
<evidence type="ECO:0000313" key="4">
    <source>
        <dbReference type="Proteomes" id="UP000729402"/>
    </source>
</evidence>
<keyword evidence="2" id="KW-0472">Membrane</keyword>
<evidence type="ECO:0000256" key="1">
    <source>
        <dbReference type="SAM" id="MobiDB-lite"/>
    </source>
</evidence>
<name>A0A8J5SZU0_ZIZPA</name>
<comment type="caution">
    <text evidence="3">The sequence shown here is derived from an EMBL/GenBank/DDBJ whole genome shotgun (WGS) entry which is preliminary data.</text>
</comment>
<feature type="compositionally biased region" description="Basic and acidic residues" evidence="1">
    <location>
        <begin position="309"/>
        <end position="318"/>
    </location>
</feature>
<feature type="compositionally biased region" description="Basic and acidic residues" evidence="1">
    <location>
        <begin position="84"/>
        <end position="103"/>
    </location>
</feature>
<gene>
    <name evidence="3" type="ORF">GUJ93_ZPchr0004g39279</name>
</gene>
<dbReference type="EMBL" id="JAAALK010000285">
    <property type="protein sequence ID" value="KAG8064776.1"/>
    <property type="molecule type" value="Genomic_DNA"/>
</dbReference>
<feature type="region of interest" description="Disordered" evidence="1">
    <location>
        <begin position="297"/>
        <end position="318"/>
    </location>
</feature>
<keyword evidence="2" id="KW-1133">Transmembrane helix</keyword>
<dbReference type="AlphaFoldDB" id="A0A8J5SZU0"/>
<dbReference type="PANTHER" id="PTHR34835:SF82">
    <property type="entry name" value="OS01G0826651 PROTEIN"/>
    <property type="match status" value="1"/>
</dbReference>
<proteinExistence type="predicted"/>
<dbReference type="Proteomes" id="UP000729402">
    <property type="component" value="Unassembled WGS sequence"/>
</dbReference>
<evidence type="ECO:0000313" key="3">
    <source>
        <dbReference type="EMBL" id="KAG8064776.1"/>
    </source>
</evidence>
<dbReference type="PANTHER" id="PTHR34835">
    <property type="entry name" value="OS07G0283600 PROTEIN-RELATED"/>
    <property type="match status" value="1"/>
</dbReference>
<organism evidence="3 4">
    <name type="scientific">Zizania palustris</name>
    <name type="common">Northern wild rice</name>
    <dbReference type="NCBI Taxonomy" id="103762"/>
    <lineage>
        <taxon>Eukaryota</taxon>
        <taxon>Viridiplantae</taxon>
        <taxon>Streptophyta</taxon>
        <taxon>Embryophyta</taxon>
        <taxon>Tracheophyta</taxon>
        <taxon>Spermatophyta</taxon>
        <taxon>Magnoliopsida</taxon>
        <taxon>Liliopsida</taxon>
        <taxon>Poales</taxon>
        <taxon>Poaceae</taxon>
        <taxon>BOP clade</taxon>
        <taxon>Oryzoideae</taxon>
        <taxon>Oryzeae</taxon>
        <taxon>Zizaniinae</taxon>
        <taxon>Zizania</taxon>
    </lineage>
</organism>